<feature type="domain" description="P-type" evidence="3">
    <location>
        <begin position="39"/>
        <end position="88"/>
    </location>
</feature>
<protein>
    <recommendedName>
        <fullName evidence="3">P-type domain-containing protein</fullName>
    </recommendedName>
</protein>
<feature type="disulfide bond" evidence="2">
    <location>
        <begin position="11"/>
        <end position="26"/>
    </location>
</feature>
<gene>
    <name evidence="4" type="ORF">FSP39_015561</name>
</gene>
<comment type="caution">
    <text evidence="4">The sequence shown here is derived from an EMBL/GenBank/DDBJ whole genome shotgun (WGS) entry which is preliminary data.</text>
</comment>
<keyword evidence="5" id="KW-1185">Reference proteome</keyword>
<dbReference type="PANTHER" id="PTHR13826">
    <property type="entry name" value="INTESTINAL TREFOIL FACTOR-RELATED"/>
    <property type="match status" value="1"/>
</dbReference>
<dbReference type="PROSITE" id="PS51448">
    <property type="entry name" value="P_TREFOIL_2"/>
    <property type="match status" value="2"/>
</dbReference>
<evidence type="ECO:0000313" key="4">
    <source>
        <dbReference type="EMBL" id="KAK3088165.1"/>
    </source>
</evidence>
<feature type="disulfide bond" evidence="2">
    <location>
        <begin position="1"/>
        <end position="27"/>
    </location>
</feature>
<reference evidence="4" key="1">
    <citation type="submission" date="2019-08" db="EMBL/GenBank/DDBJ databases">
        <title>The improved chromosome-level genome for the pearl oyster Pinctada fucata martensii using PacBio sequencing and Hi-C.</title>
        <authorList>
            <person name="Zheng Z."/>
        </authorList>
    </citation>
    <scope>NUCLEOTIDE SEQUENCE</scope>
    <source>
        <strain evidence="4">ZZ-2019</strain>
        <tissue evidence="4">Adductor muscle</tissue>
    </source>
</reference>
<dbReference type="EMBL" id="VSWD01000011">
    <property type="protein sequence ID" value="KAK3088165.1"/>
    <property type="molecule type" value="Genomic_DNA"/>
</dbReference>
<feature type="disulfide bond" evidence="2">
    <location>
        <begin position="41"/>
        <end position="67"/>
    </location>
</feature>
<sequence length="88" mass="9983">CRTRDEDRFNCGNSSITESECRLLGCCFNPEKNLCFRSIPCNRPQDTPEHCGWPGITSQQCHQAGCCENRYSHSGAIIHGIKWCIHPK</sequence>
<accession>A0AA88XMI0</accession>
<dbReference type="Pfam" id="PF00088">
    <property type="entry name" value="Trefoil"/>
    <property type="match status" value="2"/>
</dbReference>
<dbReference type="InterPro" id="IPR000519">
    <property type="entry name" value="P_trefoil_dom"/>
</dbReference>
<comment type="caution">
    <text evidence="2">Lacks conserved residue(s) required for the propagation of feature annotation.</text>
</comment>
<keyword evidence="1 2" id="KW-1015">Disulfide bond</keyword>
<proteinExistence type="predicted"/>
<dbReference type="PANTHER" id="PTHR13826:SF14">
    <property type="entry name" value="TREFOIL FACTOR 2"/>
    <property type="match status" value="1"/>
</dbReference>
<evidence type="ECO:0000259" key="3">
    <source>
        <dbReference type="PROSITE" id="PS51448"/>
    </source>
</evidence>
<evidence type="ECO:0000256" key="1">
    <source>
        <dbReference type="ARBA" id="ARBA00023157"/>
    </source>
</evidence>
<feature type="disulfide bond" evidence="2">
    <location>
        <begin position="51"/>
        <end position="66"/>
    </location>
</feature>
<dbReference type="SUPFAM" id="SSF57492">
    <property type="entry name" value="Trefoil"/>
    <property type="match status" value="2"/>
</dbReference>
<dbReference type="Proteomes" id="UP001186944">
    <property type="component" value="Unassembled WGS sequence"/>
</dbReference>
<dbReference type="CDD" id="cd00111">
    <property type="entry name" value="Trefoil"/>
    <property type="match status" value="1"/>
</dbReference>
<feature type="non-terminal residue" evidence="4">
    <location>
        <position position="1"/>
    </location>
</feature>
<name>A0AA88XMI0_PINIB</name>
<dbReference type="GO" id="GO:0005615">
    <property type="term" value="C:extracellular space"/>
    <property type="evidence" value="ECO:0007669"/>
    <property type="project" value="TreeGrafter"/>
</dbReference>
<dbReference type="Gene3D" id="4.10.110.10">
    <property type="entry name" value="Spasmolytic Protein, domain 1"/>
    <property type="match status" value="2"/>
</dbReference>
<evidence type="ECO:0000313" key="5">
    <source>
        <dbReference type="Proteomes" id="UP001186944"/>
    </source>
</evidence>
<dbReference type="InterPro" id="IPR044913">
    <property type="entry name" value="P_trefoil_dom_sf"/>
</dbReference>
<dbReference type="InterPro" id="IPR017994">
    <property type="entry name" value="P_trefoil_chordata"/>
</dbReference>
<feature type="domain" description="P-type" evidence="3">
    <location>
        <begin position="1"/>
        <end position="39"/>
    </location>
</feature>
<organism evidence="4 5">
    <name type="scientific">Pinctada imbricata</name>
    <name type="common">Atlantic pearl-oyster</name>
    <name type="synonym">Pinctada martensii</name>
    <dbReference type="NCBI Taxonomy" id="66713"/>
    <lineage>
        <taxon>Eukaryota</taxon>
        <taxon>Metazoa</taxon>
        <taxon>Spiralia</taxon>
        <taxon>Lophotrochozoa</taxon>
        <taxon>Mollusca</taxon>
        <taxon>Bivalvia</taxon>
        <taxon>Autobranchia</taxon>
        <taxon>Pteriomorphia</taxon>
        <taxon>Pterioida</taxon>
        <taxon>Pterioidea</taxon>
        <taxon>Pteriidae</taxon>
        <taxon>Pinctada</taxon>
    </lineage>
</organism>
<evidence type="ECO:0000256" key="2">
    <source>
        <dbReference type="PROSITE-ProRule" id="PRU00779"/>
    </source>
</evidence>
<dbReference type="AlphaFoldDB" id="A0AA88XMI0"/>
<dbReference type="SMART" id="SM00018">
    <property type="entry name" value="PD"/>
    <property type="match status" value="1"/>
</dbReference>